<feature type="chain" id="PRO_5042924425" description="Secreted protein" evidence="2">
    <location>
        <begin position="17"/>
        <end position="117"/>
    </location>
</feature>
<dbReference type="AlphaFoldDB" id="A0AAQ3N7G9"/>
<keyword evidence="2" id="KW-0732">Signal</keyword>
<keyword evidence="1" id="KW-0812">Transmembrane</keyword>
<accession>A0AAQ3N7G9</accession>
<proteinExistence type="predicted"/>
<gene>
    <name evidence="3" type="ORF">V8G54_024656</name>
</gene>
<protein>
    <recommendedName>
        <fullName evidence="5">Secreted protein</fullName>
    </recommendedName>
</protein>
<feature type="signal peptide" evidence="2">
    <location>
        <begin position="1"/>
        <end position="16"/>
    </location>
</feature>
<keyword evidence="1" id="KW-0472">Membrane</keyword>
<keyword evidence="4" id="KW-1185">Reference proteome</keyword>
<keyword evidence="1" id="KW-1133">Transmembrane helix</keyword>
<name>A0AAQ3N7G9_VIGMU</name>
<feature type="transmembrane region" description="Helical" evidence="1">
    <location>
        <begin position="69"/>
        <end position="87"/>
    </location>
</feature>
<dbReference type="Proteomes" id="UP001374535">
    <property type="component" value="Chromosome 7"/>
</dbReference>
<sequence>RIVFFLLFVSLCRSYAQNLLPPLRFSLSQLRAQSSSSSLFLSVAVTRTIFFLLSVSLCRSYTHNLLRPLRFSVSWLSIAGAFFFFYFNHLNFVLVRLNWFLHHISSTDRLKCVFVVF</sequence>
<feature type="non-terminal residue" evidence="3">
    <location>
        <position position="1"/>
    </location>
</feature>
<evidence type="ECO:0000256" key="2">
    <source>
        <dbReference type="SAM" id="SignalP"/>
    </source>
</evidence>
<organism evidence="3 4">
    <name type="scientific">Vigna mungo</name>
    <name type="common">Black gram</name>
    <name type="synonym">Phaseolus mungo</name>
    <dbReference type="NCBI Taxonomy" id="3915"/>
    <lineage>
        <taxon>Eukaryota</taxon>
        <taxon>Viridiplantae</taxon>
        <taxon>Streptophyta</taxon>
        <taxon>Embryophyta</taxon>
        <taxon>Tracheophyta</taxon>
        <taxon>Spermatophyta</taxon>
        <taxon>Magnoliopsida</taxon>
        <taxon>eudicotyledons</taxon>
        <taxon>Gunneridae</taxon>
        <taxon>Pentapetalae</taxon>
        <taxon>rosids</taxon>
        <taxon>fabids</taxon>
        <taxon>Fabales</taxon>
        <taxon>Fabaceae</taxon>
        <taxon>Papilionoideae</taxon>
        <taxon>50 kb inversion clade</taxon>
        <taxon>NPAAA clade</taxon>
        <taxon>indigoferoid/millettioid clade</taxon>
        <taxon>Phaseoleae</taxon>
        <taxon>Vigna</taxon>
    </lineage>
</organism>
<feature type="transmembrane region" description="Helical" evidence="1">
    <location>
        <begin position="40"/>
        <end position="57"/>
    </location>
</feature>
<reference evidence="3 4" key="1">
    <citation type="journal article" date="2023" name="Life. Sci Alliance">
        <title>Evolutionary insights into 3D genome organization and epigenetic landscape of Vigna mungo.</title>
        <authorList>
            <person name="Junaid A."/>
            <person name="Singh B."/>
            <person name="Bhatia S."/>
        </authorList>
    </citation>
    <scope>NUCLEOTIDE SEQUENCE [LARGE SCALE GENOMIC DNA]</scope>
    <source>
        <strain evidence="3">Urdbean</strain>
    </source>
</reference>
<evidence type="ECO:0000313" key="4">
    <source>
        <dbReference type="Proteomes" id="UP001374535"/>
    </source>
</evidence>
<dbReference type="EMBL" id="CP144694">
    <property type="protein sequence ID" value="WVZ03850.1"/>
    <property type="molecule type" value="Genomic_DNA"/>
</dbReference>
<evidence type="ECO:0008006" key="5">
    <source>
        <dbReference type="Google" id="ProtNLM"/>
    </source>
</evidence>
<evidence type="ECO:0000256" key="1">
    <source>
        <dbReference type="SAM" id="Phobius"/>
    </source>
</evidence>
<evidence type="ECO:0000313" key="3">
    <source>
        <dbReference type="EMBL" id="WVZ03850.1"/>
    </source>
</evidence>